<dbReference type="RefSeq" id="WP_345410352.1">
    <property type="nucleotide sequence ID" value="NZ_BAAAXS010000002.1"/>
</dbReference>
<evidence type="ECO:0000313" key="1">
    <source>
        <dbReference type="EMBL" id="MFB9476971.1"/>
    </source>
</evidence>
<evidence type="ECO:0000313" key="2">
    <source>
        <dbReference type="Proteomes" id="UP001589568"/>
    </source>
</evidence>
<dbReference type="EMBL" id="JBHMCF010000057">
    <property type="protein sequence ID" value="MFB9476971.1"/>
    <property type="molecule type" value="Genomic_DNA"/>
</dbReference>
<name>A0ABV5P481_9ACTN</name>
<proteinExistence type="predicted"/>
<organism evidence="1 2">
    <name type="scientific">Nonomuraea salmonea</name>
    <dbReference type="NCBI Taxonomy" id="46181"/>
    <lineage>
        <taxon>Bacteria</taxon>
        <taxon>Bacillati</taxon>
        <taxon>Actinomycetota</taxon>
        <taxon>Actinomycetes</taxon>
        <taxon>Streptosporangiales</taxon>
        <taxon>Streptosporangiaceae</taxon>
        <taxon>Nonomuraea</taxon>
    </lineage>
</organism>
<keyword evidence="2" id="KW-1185">Reference proteome</keyword>
<sequence>MPRYDAALRAALSGPPAAFLLDAERYELTGSWACLWEHMQAADPDWRMPLLWDLLHPEDADALEDRLADPGDELRLRDVYPVASRLVEQATGRAWWVAQRLIVAAVAGWPELDGALLLRSGVDVAGLMERSPARACSVIYAWLIDGAQRKEVAKFDAKLKAPPLTADLDAEPLWTPHDEGDAFMAAMAAQRGRRG</sequence>
<protein>
    <recommendedName>
        <fullName evidence="3">DUF4123 domain-containing protein</fullName>
    </recommendedName>
</protein>
<reference evidence="1 2" key="1">
    <citation type="submission" date="2024-09" db="EMBL/GenBank/DDBJ databases">
        <authorList>
            <person name="Sun Q."/>
            <person name="Mori K."/>
        </authorList>
    </citation>
    <scope>NUCLEOTIDE SEQUENCE [LARGE SCALE GENOMIC DNA]</scope>
    <source>
        <strain evidence="1 2">JCM 3324</strain>
    </source>
</reference>
<gene>
    <name evidence="1" type="ORF">ACFFR3_46405</name>
</gene>
<evidence type="ECO:0008006" key="3">
    <source>
        <dbReference type="Google" id="ProtNLM"/>
    </source>
</evidence>
<comment type="caution">
    <text evidence="1">The sequence shown here is derived from an EMBL/GenBank/DDBJ whole genome shotgun (WGS) entry which is preliminary data.</text>
</comment>
<dbReference type="Proteomes" id="UP001589568">
    <property type="component" value="Unassembled WGS sequence"/>
</dbReference>
<accession>A0ABV5P481</accession>